<dbReference type="Pfam" id="PF00106">
    <property type="entry name" value="adh_short"/>
    <property type="match status" value="1"/>
</dbReference>
<sequence length="286" mass="30899">MRVLSGKVAVITGSSRGLGLGIAQAFVREGASVVLAARSQESVDEAIQTVQQFSGARVSGLATDVGDLEQVKALAEHAVATFGRIDIWINNAGMAGIYGPTASIPPNDFERVVQTNILGTYHGSIVAIQRFLAQGGRGKLINLMGRGDTGPVAFQNAYASSKTWVRSFTLALAKEYKNTSIKVHAFNPGLVDTHLLRHVDAIQGYEKKLSALSTIIRLWGNPPAVPAERVVWLASNATDKKTGLEVRVLGKKEQFAGLWRELQRRRKHQPASDTSIDVTTIEPYTP</sequence>
<dbReference type="PANTHER" id="PTHR43669">
    <property type="entry name" value="5-KETO-D-GLUCONATE 5-REDUCTASE"/>
    <property type="match status" value="1"/>
</dbReference>
<dbReference type="AlphaFoldDB" id="A0A401ZFQ4"/>
<gene>
    <name evidence="5" type="ORF">KDAU_30210</name>
</gene>
<feature type="region of interest" description="Disordered" evidence="4">
    <location>
        <begin position="266"/>
        <end position="286"/>
    </location>
</feature>
<name>A0A401ZFQ4_9CHLR</name>
<evidence type="ECO:0000256" key="2">
    <source>
        <dbReference type="ARBA" id="ARBA00023002"/>
    </source>
</evidence>
<dbReference type="Gene3D" id="3.40.50.720">
    <property type="entry name" value="NAD(P)-binding Rossmann-like Domain"/>
    <property type="match status" value="1"/>
</dbReference>
<evidence type="ECO:0000313" key="6">
    <source>
        <dbReference type="Proteomes" id="UP000287224"/>
    </source>
</evidence>
<evidence type="ECO:0000256" key="4">
    <source>
        <dbReference type="SAM" id="MobiDB-lite"/>
    </source>
</evidence>
<dbReference type="OrthoDB" id="5786478at2"/>
<dbReference type="CDD" id="cd05233">
    <property type="entry name" value="SDR_c"/>
    <property type="match status" value="1"/>
</dbReference>
<keyword evidence="2" id="KW-0560">Oxidoreductase</keyword>
<comment type="caution">
    <text evidence="5">The sequence shown here is derived from an EMBL/GenBank/DDBJ whole genome shotgun (WGS) entry which is preliminary data.</text>
</comment>
<dbReference type="PANTHER" id="PTHR43669:SF3">
    <property type="entry name" value="ALCOHOL DEHYDROGENASE, PUTATIVE (AFU_ORTHOLOGUE AFUA_3G03445)-RELATED"/>
    <property type="match status" value="1"/>
</dbReference>
<dbReference type="SUPFAM" id="SSF51735">
    <property type="entry name" value="NAD(P)-binding Rossmann-fold domains"/>
    <property type="match status" value="1"/>
</dbReference>
<dbReference type="Proteomes" id="UP000287224">
    <property type="component" value="Unassembled WGS sequence"/>
</dbReference>
<dbReference type="InterPro" id="IPR036291">
    <property type="entry name" value="NAD(P)-bd_dom_sf"/>
</dbReference>
<evidence type="ECO:0000256" key="1">
    <source>
        <dbReference type="ARBA" id="ARBA00006484"/>
    </source>
</evidence>
<keyword evidence="6" id="KW-1185">Reference proteome</keyword>
<accession>A0A401ZFQ4</accession>
<dbReference type="GO" id="GO:0016491">
    <property type="term" value="F:oxidoreductase activity"/>
    <property type="evidence" value="ECO:0007669"/>
    <property type="project" value="UniProtKB-KW"/>
</dbReference>
<reference evidence="6" key="1">
    <citation type="submission" date="2018-12" db="EMBL/GenBank/DDBJ databases">
        <title>Tengunoibacter tsumagoiensis gen. nov., sp. nov., Dictyobacter kobayashii sp. nov., D. alpinus sp. nov., and D. joshuensis sp. nov. and description of Dictyobacteraceae fam. nov. within the order Ktedonobacterales isolated from Tengu-no-mugimeshi.</title>
        <authorList>
            <person name="Wang C.M."/>
            <person name="Zheng Y."/>
            <person name="Sakai Y."/>
            <person name="Toyoda A."/>
            <person name="Minakuchi Y."/>
            <person name="Abe K."/>
            <person name="Yokota A."/>
            <person name="Yabe S."/>
        </authorList>
    </citation>
    <scope>NUCLEOTIDE SEQUENCE [LARGE SCALE GENOMIC DNA]</scope>
    <source>
        <strain evidence="6">S-27</strain>
    </source>
</reference>
<dbReference type="InterPro" id="IPR002347">
    <property type="entry name" value="SDR_fam"/>
</dbReference>
<comment type="similarity">
    <text evidence="1 3">Belongs to the short-chain dehydrogenases/reductases (SDR) family.</text>
</comment>
<dbReference type="PRINTS" id="PR00081">
    <property type="entry name" value="GDHRDH"/>
</dbReference>
<evidence type="ECO:0000313" key="5">
    <source>
        <dbReference type="EMBL" id="GCE05692.1"/>
    </source>
</evidence>
<protein>
    <submittedName>
        <fullName evidence="5">Short-chain dehydrogenase</fullName>
    </submittedName>
</protein>
<dbReference type="PRINTS" id="PR00080">
    <property type="entry name" value="SDRFAMILY"/>
</dbReference>
<dbReference type="RefSeq" id="WP_126596713.1">
    <property type="nucleotide sequence ID" value="NZ_BIFQ01000001.1"/>
</dbReference>
<dbReference type="EMBL" id="BIFQ01000001">
    <property type="protein sequence ID" value="GCE05692.1"/>
    <property type="molecule type" value="Genomic_DNA"/>
</dbReference>
<proteinExistence type="inferred from homology"/>
<organism evidence="5 6">
    <name type="scientific">Dictyobacter aurantiacus</name>
    <dbReference type="NCBI Taxonomy" id="1936993"/>
    <lineage>
        <taxon>Bacteria</taxon>
        <taxon>Bacillati</taxon>
        <taxon>Chloroflexota</taxon>
        <taxon>Ktedonobacteria</taxon>
        <taxon>Ktedonobacterales</taxon>
        <taxon>Dictyobacteraceae</taxon>
        <taxon>Dictyobacter</taxon>
    </lineage>
</organism>
<evidence type="ECO:0000256" key="3">
    <source>
        <dbReference type="RuleBase" id="RU000363"/>
    </source>
</evidence>